<evidence type="ECO:0000313" key="2">
    <source>
        <dbReference type="WBParaSite" id="RSKR_0000131700.1"/>
    </source>
</evidence>
<dbReference type="Proteomes" id="UP000095286">
    <property type="component" value="Unplaced"/>
</dbReference>
<organism evidence="1 2">
    <name type="scientific">Rhabditophanes sp. KR3021</name>
    <dbReference type="NCBI Taxonomy" id="114890"/>
    <lineage>
        <taxon>Eukaryota</taxon>
        <taxon>Metazoa</taxon>
        <taxon>Ecdysozoa</taxon>
        <taxon>Nematoda</taxon>
        <taxon>Chromadorea</taxon>
        <taxon>Rhabditida</taxon>
        <taxon>Tylenchina</taxon>
        <taxon>Panagrolaimomorpha</taxon>
        <taxon>Strongyloidoidea</taxon>
        <taxon>Alloionematidae</taxon>
        <taxon>Rhabditophanes</taxon>
    </lineage>
</organism>
<protein>
    <submittedName>
        <fullName evidence="2">FTH domain-containing protein</fullName>
    </submittedName>
</protein>
<evidence type="ECO:0000313" key="1">
    <source>
        <dbReference type="Proteomes" id="UP000095286"/>
    </source>
</evidence>
<proteinExistence type="predicted"/>
<sequence>MSFRDFIYTHRNEVFQMKRRAHFAIYSESREGNYDTDDWARFLNANEIEKLEFTCLEHICIEDLIEFVRFMLRATRNKQIREFVINLEASHYTPYQINVMQFFGLQDYHFVKGKIIQTHYVITMMKFANPAQNNVINQSGVILYFHGDFVKR</sequence>
<dbReference type="WBParaSite" id="RSKR_0000131700.1">
    <property type="protein sequence ID" value="RSKR_0000131700.1"/>
    <property type="gene ID" value="RSKR_0000131700"/>
</dbReference>
<name>A0AC35TJF6_9BILA</name>
<accession>A0AC35TJF6</accession>
<reference evidence="2" key="1">
    <citation type="submission" date="2016-11" db="UniProtKB">
        <authorList>
            <consortium name="WormBaseParasite"/>
        </authorList>
    </citation>
    <scope>IDENTIFICATION</scope>
    <source>
        <strain evidence="2">KR3021</strain>
    </source>
</reference>